<dbReference type="GO" id="GO:0009306">
    <property type="term" value="P:protein secretion"/>
    <property type="evidence" value="ECO:0007669"/>
    <property type="project" value="InterPro"/>
</dbReference>
<dbReference type="Gene3D" id="3.30.70.1530">
    <property type="entry name" value="Hypothetical protein rpa1041"/>
    <property type="match status" value="1"/>
</dbReference>
<organism evidence="10 11">
    <name type="scientific">Photobacterium marinum</name>
    <dbReference type="NCBI Taxonomy" id="1056511"/>
    <lineage>
        <taxon>Bacteria</taxon>
        <taxon>Pseudomonadati</taxon>
        <taxon>Pseudomonadota</taxon>
        <taxon>Gammaproteobacteria</taxon>
        <taxon>Vibrionales</taxon>
        <taxon>Vibrionaceae</taxon>
        <taxon>Photobacterium</taxon>
    </lineage>
</organism>
<dbReference type="PATRIC" id="fig|1056511.3.peg.806"/>
<evidence type="ECO:0000256" key="5">
    <source>
        <dbReference type="ARBA" id="ARBA00023139"/>
    </source>
</evidence>
<keyword evidence="7 8" id="KW-0449">Lipoprotein</keyword>
<dbReference type="NCBIfam" id="TIGR02544">
    <property type="entry name" value="III_secr_YscJ"/>
    <property type="match status" value="1"/>
</dbReference>
<dbReference type="InterPro" id="IPR003282">
    <property type="entry name" value="T3SS_SctJ"/>
</dbReference>
<dbReference type="GO" id="GO:0009279">
    <property type="term" value="C:cell outer membrane"/>
    <property type="evidence" value="ECO:0007669"/>
    <property type="project" value="UniProtKB-SubCell"/>
</dbReference>
<protein>
    <recommendedName>
        <fullName evidence="8">Lipoprotein</fullName>
    </recommendedName>
</protein>
<keyword evidence="11" id="KW-1185">Reference proteome</keyword>
<dbReference type="InterPro" id="IPR043427">
    <property type="entry name" value="YscJ/FliF"/>
</dbReference>
<dbReference type="Gene3D" id="3.30.300.30">
    <property type="match status" value="1"/>
</dbReference>
<proteinExistence type="inferred from homology"/>
<keyword evidence="3 8" id="KW-0732">Signal</keyword>
<evidence type="ECO:0000256" key="1">
    <source>
        <dbReference type="ARBA" id="ARBA00004459"/>
    </source>
</evidence>
<name>L8JEI8_9GAMM</name>
<keyword evidence="4 8" id="KW-0472">Membrane</keyword>
<keyword evidence="5 8" id="KW-0564">Palmitate</keyword>
<accession>L8JEI8</accession>
<dbReference type="AlphaFoldDB" id="L8JEI8"/>
<gene>
    <name evidence="10" type="ORF">C942_02744</name>
</gene>
<dbReference type="Proteomes" id="UP000011134">
    <property type="component" value="Unassembled WGS sequence"/>
</dbReference>
<dbReference type="PRINTS" id="PR01338">
    <property type="entry name" value="TYPE3OMKPROT"/>
</dbReference>
<reference evidence="10 11" key="1">
    <citation type="submission" date="2012-12" db="EMBL/GenBank/DDBJ databases">
        <title>Genome Assembly of Photobacterium sp. AK15.</title>
        <authorList>
            <person name="Khatri I."/>
            <person name="Vaidya B."/>
            <person name="Srinivas T.N.R."/>
            <person name="Subramanian S."/>
            <person name="Pinnaka A."/>
        </authorList>
    </citation>
    <scope>NUCLEOTIDE SEQUENCE [LARGE SCALE GENOMIC DNA]</scope>
    <source>
        <strain evidence="10 11">AK15</strain>
    </source>
</reference>
<sequence length="282" mass="31393">MFVFSRLFRPFYFENLSGFEFCRFLHSLNKLFKIKTGQVLLLSVFLCLTGCKENLYSNLSESDANQMLALLLNNGVDAEKMGASTGTISLRVEKSQFAYAVELLKQKGFPRQQFATVEDLFPQDGLVATPTQEKARFVYALSQALAETLNQIDGVISARVHLVMPETERGQKTQPSSAAVFIKHAQNTDVNQLIPQIKSLVQSSIEGLKYDDVQVVMVAASAPSQVLAPLNIEAAASPPWMLYGIIAVLCLLALSLTGGLWWQKRRQDKQELEALERVTQTQ</sequence>
<evidence type="ECO:0000256" key="6">
    <source>
        <dbReference type="ARBA" id="ARBA00023237"/>
    </source>
</evidence>
<comment type="subcellular location">
    <subcellularLocation>
        <location evidence="1">Cell outer membrane</location>
        <topology evidence="1">Lipid-anchor</topology>
    </subcellularLocation>
</comment>
<comment type="caution">
    <text evidence="10">The sequence shown here is derived from an EMBL/GenBank/DDBJ whole genome shotgun (WGS) entry which is preliminary data.</text>
</comment>
<keyword evidence="6 8" id="KW-0998">Cell outer membrane</keyword>
<dbReference type="InterPro" id="IPR045851">
    <property type="entry name" value="AMP-bd_C_sf"/>
</dbReference>
<keyword evidence="8" id="KW-1133">Transmembrane helix</keyword>
<feature type="transmembrane region" description="Helical" evidence="8">
    <location>
        <begin position="240"/>
        <end position="262"/>
    </location>
</feature>
<dbReference type="PANTHER" id="PTHR30046:SF2">
    <property type="entry name" value="YOP PROTEINS TRANSLOCATION LIPOPROTEIN J"/>
    <property type="match status" value="1"/>
</dbReference>
<dbReference type="PANTHER" id="PTHR30046">
    <property type="entry name" value="FLAGELLAR M-RING PROTEIN"/>
    <property type="match status" value="1"/>
</dbReference>
<evidence type="ECO:0000256" key="3">
    <source>
        <dbReference type="ARBA" id="ARBA00022729"/>
    </source>
</evidence>
<evidence type="ECO:0000256" key="2">
    <source>
        <dbReference type="ARBA" id="ARBA00009509"/>
    </source>
</evidence>
<keyword evidence="8" id="KW-0812">Transmembrane</keyword>
<evidence type="ECO:0000259" key="9">
    <source>
        <dbReference type="Pfam" id="PF01514"/>
    </source>
</evidence>
<feature type="domain" description="Flagellar M-ring N-terminal" evidence="9">
    <location>
        <begin position="53"/>
        <end position="217"/>
    </location>
</feature>
<dbReference type="Pfam" id="PF01514">
    <property type="entry name" value="YscJ_FliF"/>
    <property type="match status" value="1"/>
</dbReference>
<dbReference type="EMBL" id="AMZO01000003">
    <property type="protein sequence ID" value="ELR67235.1"/>
    <property type="molecule type" value="Genomic_DNA"/>
</dbReference>
<evidence type="ECO:0000256" key="4">
    <source>
        <dbReference type="ARBA" id="ARBA00023136"/>
    </source>
</evidence>
<comment type="similarity">
    <text evidence="2 8">Belongs to the YscJ lipoprotein family.</text>
</comment>
<dbReference type="InterPro" id="IPR006182">
    <property type="entry name" value="FliF_N_dom"/>
</dbReference>
<evidence type="ECO:0000313" key="10">
    <source>
        <dbReference type="EMBL" id="ELR67235.1"/>
    </source>
</evidence>
<evidence type="ECO:0000256" key="8">
    <source>
        <dbReference type="RuleBase" id="RU364102"/>
    </source>
</evidence>
<evidence type="ECO:0000313" key="11">
    <source>
        <dbReference type="Proteomes" id="UP000011134"/>
    </source>
</evidence>
<evidence type="ECO:0000256" key="7">
    <source>
        <dbReference type="ARBA" id="ARBA00023288"/>
    </source>
</evidence>